<gene>
    <name evidence="1" type="ORF">HNP46_005736</name>
</gene>
<dbReference type="AlphaFoldDB" id="A0A7W7KQR5"/>
<sequence>MKAAKVNSFFKRWMTNRQRRLSPRLGEFWCSYCDRGKVSIGGKCKLCGHKHERQALKRQPF</sequence>
<protein>
    <submittedName>
        <fullName evidence="1">Uncharacterized protein</fullName>
    </submittedName>
</protein>
<evidence type="ECO:0000313" key="1">
    <source>
        <dbReference type="EMBL" id="MBB4866829.1"/>
    </source>
</evidence>
<dbReference type="RefSeq" id="WP_184595709.1">
    <property type="nucleotide sequence ID" value="NZ_JACHLI010000032.1"/>
</dbReference>
<name>A0A7W7KQR5_PSENT</name>
<organism evidence="1 2">
    <name type="scientific">Pseudomonas nitroreducens</name>
    <dbReference type="NCBI Taxonomy" id="46680"/>
    <lineage>
        <taxon>Bacteria</taxon>
        <taxon>Pseudomonadati</taxon>
        <taxon>Pseudomonadota</taxon>
        <taxon>Gammaproteobacteria</taxon>
        <taxon>Pseudomonadales</taxon>
        <taxon>Pseudomonadaceae</taxon>
        <taxon>Pseudomonas</taxon>
    </lineage>
</organism>
<evidence type="ECO:0000313" key="2">
    <source>
        <dbReference type="Proteomes" id="UP000566995"/>
    </source>
</evidence>
<dbReference type="Proteomes" id="UP000566995">
    <property type="component" value="Unassembled WGS sequence"/>
</dbReference>
<comment type="caution">
    <text evidence="1">The sequence shown here is derived from an EMBL/GenBank/DDBJ whole genome shotgun (WGS) entry which is preliminary data.</text>
</comment>
<accession>A0A7W7KQR5</accession>
<reference evidence="1 2" key="1">
    <citation type="submission" date="2020-08" db="EMBL/GenBank/DDBJ databases">
        <title>Functional genomics of gut bacteria from endangered species of beetles.</title>
        <authorList>
            <person name="Carlos-Shanley C."/>
        </authorList>
    </citation>
    <scope>NUCLEOTIDE SEQUENCE [LARGE SCALE GENOMIC DNA]</scope>
    <source>
        <strain evidence="1 2">S00179</strain>
    </source>
</reference>
<proteinExistence type="predicted"/>
<dbReference type="EMBL" id="JACHLI010000032">
    <property type="protein sequence ID" value="MBB4866829.1"/>
    <property type="molecule type" value="Genomic_DNA"/>
</dbReference>